<dbReference type="InterPro" id="IPR000843">
    <property type="entry name" value="HTH_LacI"/>
</dbReference>
<dbReference type="SUPFAM" id="SSF47413">
    <property type="entry name" value="lambda repressor-like DNA-binding domains"/>
    <property type="match status" value="1"/>
</dbReference>
<dbReference type="Pfam" id="PF13377">
    <property type="entry name" value="Peripla_BP_3"/>
    <property type="match status" value="1"/>
</dbReference>
<reference evidence="6" key="1">
    <citation type="journal article" date="2014" name="Int. J. Syst. Evol. Microbiol.">
        <title>Complete genome sequence of Corynebacterium casei LMG S-19264T (=DSM 44701T), isolated from a smear-ripened cheese.</title>
        <authorList>
            <consortium name="US DOE Joint Genome Institute (JGI-PGF)"/>
            <person name="Walter F."/>
            <person name="Albersmeier A."/>
            <person name="Kalinowski J."/>
            <person name="Ruckert C."/>
        </authorList>
    </citation>
    <scope>NUCLEOTIDE SEQUENCE</scope>
    <source>
        <strain evidence="6">CGMCC 1.16067</strain>
    </source>
</reference>
<dbReference type="SUPFAM" id="SSF53822">
    <property type="entry name" value="Periplasmic binding protein-like I"/>
    <property type="match status" value="1"/>
</dbReference>
<dbReference type="PANTHER" id="PTHR30146:SF153">
    <property type="entry name" value="LACTOSE OPERON REPRESSOR"/>
    <property type="match status" value="1"/>
</dbReference>
<feature type="region of interest" description="Disordered" evidence="4">
    <location>
        <begin position="314"/>
        <end position="349"/>
    </location>
</feature>
<evidence type="ECO:0000256" key="2">
    <source>
        <dbReference type="ARBA" id="ARBA00023125"/>
    </source>
</evidence>
<accession>A0A917BML6</accession>
<evidence type="ECO:0000313" key="7">
    <source>
        <dbReference type="Proteomes" id="UP000649179"/>
    </source>
</evidence>
<feature type="domain" description="HTH lacI-type" evidence="5">
    <location>
        <begin position="1"/>
        <end position="44"/>
    </location>
</feature>
<keyword evidence="2" id="KW-0238">DNA-binding</keyword>
<dbReference type="Proteomes" id="UP000649179">
    <property type="component" value="Unassembled WGS sequence"/>
</dbReference>
<dbReference type="GO" id="GO:0003700">
    <property type="term" value="F:DNA-binding transcription factor activity"/>
    <property type="evidence" value="ECO:0007669"/>
    <property type="project" value="TreeGrafter"/>
</dbReference>
<evidence type="ECO:0000259" key="5">
    <source>
        <dbReference type="PROSITE" id="PS50932"/>
    </source>
</evidence>
<dbReference type="PANTHER" id="PTHR30146">
    <property type="entry name" value="LACI-RELATED TRANSCRIPTIONAL REPRESSOR"/>
    <property type="match status" value="1"/>
</dbReference>
<evidence type="ECO:0000256" key="1">
    <source>
        <dbReference type="ARBA" id="ARBA00023015"/>
    </source>
</evidence>
<dbReference type="AlphaFoldDB" id="A0A917BML6"/>
<evidence type="ECO:0000256" key="4">
    <source>
        <dbReference type="SAM" id="MobiDB-lite"/>
    </source>
</evidence>
<keyword evidence="1" id="KW-0805">Transcription regulation</keyword>
<dbReference type="PROSITE" id="PS50932">
    <property type="entry name" value="HTH_LACI_2"/>
    <property type="match status" value="1"/>
</dbReference>
<name>A0A917BML6_9ACTN</name>
<dbReference type="CDD" id="cd06267">
    <property type="entry name" value="PBP1_LacI_sugar_binding-like"/>
    <property type="match status" value="1"/>
</dbReference>
<feature type="compositionally biased region" description="Basic residues" evidence="4">
    <location>
        <begin position="331"/>
        <end position="340"/>
    </location>
</feature>
<dbReference type="Pfam" id="PF00356">
    <property type="entry name" value="LacI"/>
    <property type="match status" value="1"/>
</dbReference>
<organism evidence="6 7">
    <name type="scientific">Marmoricola endophyticus</name>
    <dbReference type="NCBI Taxonomy" id="2040280"/>
    <lineage>
        <taxon>Bacteria</taxon>
        <taxon>Bacillati</taxon>
        <taxon>Actinomycetota</taxon>
        <taxon>Actinomycetes</taxon>
        <taxon>Propionibacteriales</taxon>
        <taxon>Nocardioidaceae</taxon>
        <taxon>Marmoricola</taxon>
    </lineage>
</organism>
<dbReference type="InterPro" id="IPR010982">
    <property type="entry name" value="Lambda_DNA-bd_dom_sf"/>
</dbReference>
<dbReference type="InterPro" id="IPR046335">
    <property type="entry name" value="LacI/GalR-like_sensor"/>
</dbReference>
<proteinExistence type="predicted"/>
<gene>
    <name evidence="6" type="ORF">GCM10011519_23310</name>
</gene>
<dbReference type="InterPro" id="IPR028082">
    <property type="entry name" value="Peripla_BP_I"/>
</dbReference>
<dbReference type="Gene3D" id="3.40.50.2300">
    <property type="match status" value="2"/>
</dbReference>
<evidence type="ECO:0000256" key="3">
    <source>
        <dbReference type="ARBA" id="ARBA00023163"/>
    </source>
</evidence>
<dbReference type="GO" id="GO:0000976">
    <property type="term" value="F:transcription cis-regulatory region binding"/>
    <property type="evidence" value="ECO:0007669"/>
    <property type="project" value="TreeGrafter"/>
</dbReference>
<keyword evidence="3" id="KW-0804">Transcription</keyword>
<dbReference type="EMBL" id="BMKQ01000001">
    <property type="protein sequence ID" value="GGF48614.1"/>
    <property type="molecule type" value="Genomic_DNA"/>
</dbReference>
<dbReference type="Gene3D" id="1.10.260.40">
    <property type="entry name" value="lambda repressor-like DNA-binding domains"/>
    <property type="match status" value="1"/>
</dbReference>
<dbReference type="CDD" id="cd01392">
    <property type="entry name" value="HTH_LacI"/>
    <property type="match status" value="1"/>
</dbReference>
<protein>
    <submittedName>
        <fullName evidence="6">LacI family transcriptional regulator</fullName>
    </submittedName>
</protein>
<reference evidence="6" key="2">
    <citation type="submission" date="2020-09" db="EMBL/GenBank/DDBJ databases">
        <authorList>
            <person name="Sun Q."/>
            <person name="Zhou Y."/>
        </authorList>
    </citation>
    <scope>NUCLEOTIDE SEQUENCE</scope>
    <source>
        <strain evidence="6">CGMCC 1.16067</strain>
    </source>
</reference>
<dbReference type="SMART" id="SM00354">
    <property type="entry name" value="HTH_LACI"/>
    <property type="match status" value="1"/>
</dbReference>
<keyword evidence="7" id="KW-1185">Reference proteome</keyword>
<comment type="caution">
    <text evidence="6">The sequence shown here is derived from an EMBL/GenBank/DDBJ whole genome shotgun (WGS) entry which is preliminary data.</text>
</comment>
<sequence>MSVRTVSNVAAGSDLVAAATRERVQRVIDELGYRPNAAARHLRGGRSGLIGLVLPELSSPYFAELADHVVRAAADRGRMVLVQQTDGEAEQERRLLTGVRGQSVDGVLMSPWGLSPADLRAEPGSSPVVLLGEQDAEGLLDHVTVDGEAAAREATQHLLAAGRTSIVAVGDQPHLGNGTAERRAAGYRAAMTAAGLEPRTVAVRRLHRSDGADAVRALLERPQRPDAVFCFSDQLALGALRAAMTAGLRVPDDLAVVGFDDVEDGRYATPALTTVAPDKAAIAEAALELLTSRIESPERPPQRVLAPYLLRVRESSAAATPPDSQPTSRPGTRKPRKVTSRRGTNPSRA</sequence>
<evidence type="ECO:0000313" key="6">
    <source>
        <dbReference type="EMBL" id="GGF48614.1"/>
    </source>
</evidence>